<sequence length="922" mass="98383">MASIFTYDPNPPRVSSPWSTPRGATPQPSVDEADVGQQHEAISTARPSSPVYLSETGITRLEAEPQEGSTEYKLHLLLRPRRIFSSTSTSTQVSGSQHSAAYLSKAGVRSNSLSPTYPVQPPSMQSRQTRLQQLTTQLLWRLQQSSPFHSSSMADPIIPGLPETTTKLGISSTPATLLPGLEESQGALYEIGVSDDGTFVGLAQDELDESLANLKTMAASLGCVVQVLRKVIVGHCEWSDTRQAVDSSTAQNHVDNLWVAEALVRPDLETYTQTLGPAFTSNPAQFRTVETVHGLETIEPDISRSDVVQLRVSLIGATSSGKSSLLGTLATSTLDNGRGKSRLNLLKHPHEIASGVTSSVAQELIGYHKRGTRDLPARTKGPPVVINYASENVSSWNDIHASAERLVFLSDSPGLPRYSKSTIRTLVSWKPHWTIACIAADSGASDVDGKAHVLTGPTAAGWTNIVESATNLDSLFMHIELCLKLGLPLIVAMTKMDIATKVNLRQTLGKLLSALKAAGKKPIMMSTLEGQSQCSSNQPMDLQCVSIADEVEVQRVTTLIDEMGIEVVPIVLTSAVTAQGIGKLHGLLRSLPILEESAQGIAAAPSTSLVQNHNNDVSSKIFQVDEVFAMPPSKVYNASRAVHEAGQGTVLCGFVLSNSIHIGDSLKLGPFLVETIHESTQQDTSLHRSISFPSSTINGRPPSHLYSKSIPAPGPSSMNKAKEPTVAALWHDVRVVSLRNLRLPTRSLLAGQIGTIGVEPISSVAPSSCDLRRARKGMILASFEGGEPSAYRSFSASFPASDFWAANSPPLILGGHATIYANSTRSPVKVTSVALAEHDDDTEPSSRDDSGVFAFDGDDQNAQEGKEIKIKFSFLSSLEWMRLGDRVLVVPNAASVGPITGGFVPATGGLSGFVGRVCGLNG</sequence>
<dbReference type="OMA" id="LKHRHEM"/>
<dbReference type="InterPro" id="IPR050055">
    <property type="entry name" value="EF-Tu_GTPase"/>
</dbReference>
<dbReference type="eggNOG" id="KOG1143">
    <property type="taxonomic scope" value="Eukaryota"/>
</dbReference>
<dbReference type="PANTHER" id="PTHR43721">
    <property type="entry name" value="ELONGATION FACTOR TU-RELATED"/>
    <property type="match status" value="1"/>
</dbReference>
<protein>
    <recommendedName>
        <fullName evidence="2">Tr-type G domain-containing protein</fullName>
    </recommendedName>
</protein>
<gene>
    <name evidence="3" type="ORF">EPUS_04262</name>
</gene>
<evidence type="ECO:0000256" key="1">
    <source>
        <dbReference type="SAM" id="MobiDB-lite"/>
    </source>
</evidence>
<dbReference type="InterPro" id="IPR000795">
    <property type="entry name" value="T_Tr_GTP-bd_dom"/>
</dbReference>
<dbReference type="GO" id="GO:0005525">
    <property type="term" value="F:GTP binding"/>
    <property type="evidence" value="ECO:0007669"/>
    <property type="project" value="InterPro"/>
</dbReference>
<dbReference type="EMBL" id="KE721034">
    <property type="protein sequence ID" value="ERF72827.1"/>
    <property type="molecule type" value="Genomic_DNA"/>
</dbReference>
<dbReference type="AlphaFoldDB" id="U1G643"/>
<dbReference type="GeneID" id="19239293"/>
<evidence type="ECO:0000313" key="4">
    <source>
        <dbReference type="Proteomes" id="UP000019373"/>
    </source>
</evidence>
<dbReference type="InterPro" id="IPR027417">
    <property type="entry name" value="P-loop_NTPase"/>
</dbReference>
<dbReference type="OrthoDB" id="5342685at2759"/>
<evidence type="ECO:0000259" key="2">
    <source>
        <dbReference type="Pfam" id="PF00009"/>
    </source>
</evidence>
<dbReference type="Pfam" id="PF00009">
    <property type="entry name" value="GTP_EFTU"/>
    <property type="match status" value="1"/>
</dbReference>
<dbReference type="HOGENOM" id="CLU_006343_0_0_1"/>
<dbReference type="GO" id="GO:0003924">
    <property type="term" value="F:GTPase activity"/>
    <property type="evidence" value="ECO:0007669"/>
    <property type="project" value="InterPro"/>
</dbReference>
<feature type="region of interest" description="Disordered" evidence="1">
    <location>
        <begin position="837"/>
        <end position="858"/>
    </location>
</feature>
<accession>U1G643</accession>
<feature type="domain" description="Tr-type G" evidence="2">
    <location>
        <begin position="311"/>
        <end position="585"/>
    </location>
</feature>
<organism evidence="3 4">
    <name type="scientific">Endocarpon pusillum (strain Z07020 / HMAS-L-300199)</name>
    <name type="common">Lichen-forming fungus</name>
    <dbReference type="NCBI Taxonomy" id="1263415"/>
    <lineage>
        <taxon>Eukaryota</taxon>
        <taxon>Fungi</taxon>
        <taxon>Dikarya</taxon>
        <taxon>Ascomycota</taxon>
        <taxon>Pezizomycotina</taxon>
        <taxon>Eurotiomycetes</taxon>
        <taxon>Chaetothyriomycetidae</taxon>
        <taxon>Verrucariales</taxon>
        <taxon>Verrucariaceae</taxon>
        <taxon>Endocarpon</taxon>
    </lineage>
</organism>
<evidence type="ECO:0000313" key="3">
    <source>
        <dbReference type="EMBL" id="ERF72827.1"/>
    </source>
</evidence>
<proteinExistence type="predicted"/>
<reference evidence="4" key="1">
    <citation type="journal article" date="2014" name="BMC Genomics">
        <title>Genome characteristics reveal the impact of lichenization on lichen-forming fungus Endocarpon pusillum Hedwig (Verrucariales, Ascomycota).</title>
        <authorList>
            <person name="Wang Y.-Y."/>
            <person name="Liu B."/>
            <person name="Zhang X.-Y."/>
            <person name="Zhou Q.-M."/>
            <person name="Zhang T."/>
            <person name="Li H."/>
            <person name="Yu Y.-F."/>
            <person name="Zhang X.-L."/>
            <person name="Hao X.-Y."/>
            <person name="Wang M."/>
            <person name="Wang L."/>
            <person name="Wei J.-C."/>
        </authorList>
    </citation>
    <scope>NUCLEOTIDE SEQUENCE [LARGE SCALE GENOMIC DNA]</scope>
    <source>
        <strain evidence="4">Z07020 / HMAS-L-300199</strain>
    </source>
</reference>
<keyword evidence="4" id="KW-1185">Reference proteome</keyword>
<feature type="region of interest" description="Disordered" evidence="1">
    <location>
        <begin position="1"/>
        <end position="51"/>
    </location>
</feature>
<dbReference type="Gene3D" id="3.40.50.300">
    <property type="entry name" value="P-loop containing nucleotide triphosphate hydrolases"/>
    <property type="match status" value="1"/>
</dbReference>
<dbReference type="RefSeq" id="XP_007801549.1">
    <property type="nucleotide sequence ID" value="XM_007803358.1"/>
</dbReference>
<dbReference type="SUPFAM" id="SSF52540">
    <property type="entry name" value="P-loop containing nucleoside triphosphate hydrolases"/>
    <property type="match status" value="1"/>
</dbReference>
<dbReference type="GO" id="GO:0003746">
    <property type="term" value="F:translation elongation factor activity"/>
    <property type="evidence" value="ECO:0007669"/>
    <property type="project" value="TreeGrafter"/>
</dbReference>
<dbReference type="Proteomes" id="UP000019373">
    <property type="component" value="Unassembled WGS sequence"/>
</dbReference>
<name>U1G643_ENDPU</name>
<dbReference type="PANTHER" id="PTHR43721:SF30">
    <property type="entry name" value="TR-TYPE G DOMAIN-CONTAINING PROTEIN"/>
    <property type="match status" value="1"/>
</dbReference>